<feature type="region of interest" description="Disordered" evidence="1">
    <location>
        <begin position="1"/>
        <end position="30"/>
    </location>
</feature>
<organism evidence="2 3">
    <name type="scientific">Methylobacterium haplocladii</name>
    <dbReference type="NCBI Taxonomy" id="1176176"/>
    <lineage>
        <taxon>Bacteria</taxon>
        <taxon>Pseudomonadati</taxon>
        <taxon>Pseudomonadota</taxon>
        <taxon>Alphaproteobacteria</taxon>
        <taxon>Hyphomicrobiales</taxon>
        <taxon>Methylobacteriaceae</taxon>
        <taxon>Methylobacterium</taxon>
    </lineage>
</organism>
<dbReference type="Proteomes" id="UP000321258">
    <property type="component" value="Unassembled WGS sequence"/>
</dbReference>
<feature type="compositionally biased region" description="Basic and acidic residues" evidence="1">
    <location>
        <begin position="7"/>
        <end position="17"/>
    </location>
</feature>
<evidence type="ECO:0000313" key="2">
    <source>
        <dbReference type="EMBL" id="GEP01960.1"/>
    </source>
</evidence>
<reference evidence="2 3" key="1">
    <citation type="submission" date="2019-07" db="EMBL/GenBank/DDBJ databases">
        <title>Whole genome shotgun sequence of Methylobacterium haplocladii NBRC 107714.</title>
        <authorList>
            <person name="Hosoyama A."/>
            <person name="Uohara A."/>
            <person name="Ohji S."/>
            <person name="Ichikawa N."/>
        </authorList>
    </citation>
    <scope>NUCLEOTIDE SEQUENCE [LARGE SCALE GENOMIC DNA]</scope>
    <source>
        <strain evidence="2 3">NBRC 107714</strain>
    </source>
</reference>
<sequence>MASQPTEIEHDEHRGVDDIPAEPLATPDPLNPIPAHLPAVCLQQSADMAVVIAPVSDARTTMAQVSASSSAGTVGT</sequence>
<protein>
    <submittedName>
        <fullName evidence="2">Uncharacterized protein</fullName>
    </submittedName>
</protein>
<accession>A0A512IW65</accession>
<proteinExistence type="predicted"/>
<evidence type="ECO:0000256" key="1">
    <source>
        <dbReference type="SAM" id="MobiDB-lite"/>
    </source>
</evidence>
<evidence type="ECO:0000313" key="3">
    <source>
        <dbReference type="Proteomes" id="UP000321258"/>
    </source>
</evidence>
<keyword evidence="3" id="KW-1185">Reference proteome</keyword>
<gene>
    <name evidence="2" type="ORF">MHA02_43470</name>
</gene>
<dbReference type="AlphaFoldDB" id="A0A512IW65"/>
<comment type="caution">
    <text evidence="2">The sequence shown here is derived from an EMBL/GenBank/DDBJ whole genome shotgun (WGS) entry which is preliminary data.</text>
</comment>
<dbReference type="EMBL" id="BJZT01000095">
    <property type="protein sequence ID" value="GEP01960.1"/>
    <property type="molecule type" value="Genomic_DNA"/>
</dbReference>
<name>A0A512IW65_9HYPH</name>